<keyword evidence="3" id="KW-0645">Protease</keyword>
<dbReference type="GO" id="GO:0005737">
    <property type="term" value="C:cytoplasm"/>
    <property type="evidence" value="ECO:0007669"/>
    <property type="project" value="InterPro"/>
</dbReference>
<dbReference type="eggNOG" id="COG0260">
    <property type="taxonomic scope" value="Bacteria"/>
</dbReference>
<dbReference type="Proteomes" id="UP000006810">
    <property type="component" value="Chromosome"/>
</dbReference>
<reference evidence="10 11" key="1">
    <citation type="journal article" date="2009" name="Curr. Microbiol.">
        <title>Molecular cloning and expression of a novel cholinephosphotransferase involved in glycoglycerophospholipid biosynthesis of Mycoplasma fermentans.</title>
        <authorList>
            <person name="Ishida N."/>
            <person name="Irikura D."/>
            <person name="Matsuda K."/>
            <person name="Sato S."/>
            <person name="Asano K."/>
        </authorList>
    </citation>
    <scope>NUCLEOTIDE SEQUENCE [LARGE SCALE GENOMIC DNA]</scope>
    <source>
        <strain evidence="11">ATCC 19989 / NBRC 14854 / NCTC 10117 / PG18</strain>
    </source>
</reference>
<organism evidence="10 11">
    <name type="scientific">Mycoplasmopsis fermentans (strain ATCC 19989 / NBRC 14854 / NCTC 10117 / PG18)</name>
    <name type="common">Mycoplasma fermentans</name>
    <dbReference type="NCBI Taxonomy" id="496833"/>
    <lineage>
        <taxon>Bacteria</taxon>
        <taxon>Bacillati</taxon>
        <taxon>Mycoplasmatota</taxon>
        <taxon>Mycoplasmoidales</taxon>
        <taxon>Metamycoplasmataceae</taxon>
        <taxon>Mycoplasmopsis</taxon>
    </lineage>
</organism>
<evidence type="ECO:0000256" key="2">
    <source>
        <dbReference type="ARBA" id="ARBA00022438"/>
    </source>
</evidence>
<dbReference type="KEGG" id="mfp:MBIO_0325"/>
<dbReference type="PANTHER" id="PTHR11963">
    <property type="entry name" value="LEUCINE AMINOPEPTIDASE-RELATED"/>
    <property type="match status" value="1"/>
</dbReference>
<gene>
    <name evidence="10" type="ordered locus">MBIO_0325</name>
</gene>
<proteinExistence type="inferred from homology"/>
<dbReference type="EMBL" id="AP009608">
    <property type="protein sequence ID" value="BAH69590.1"/>
    <property type="molecule type" value="Genomic_DNA"/>
</dbReference>
<dbReference type="SUPFAM" id="SSF53187">
    <property type="entry name" value="Zn-dependent exopeptidases"/>
    <property type="match status" value="1"/>
</dbReference>
<comment type="similarity">
    <text evidence="1">Belongs to the peptidase M17 family.</text>
</comment>
<protein>
    <recommendedName>
        <fullName evidence="7">Probable cytosol aminopeptidase</fullName>
    </recommendedName>
    <alternativeName>
        <fullName evidence="8">Leucine aminopeptidase</fullName>
    </alternativeName>
    <alternativeName>
        <fullName evidence="5">Leucyl aminopeptidase</fullName>
    </alternativeName>
</protein>
<comment type="function">
    <text evidence="6">Presumably involved in the processing and regular turnover of intracellular proteins. Catalyzes the removal of unsubstituted N-terminal amino acids from various peptides.</text>
</comment>
<accession>C4XEL8</accession>
<keyword evidence="4" id="KW-0378">Hydrolase</keyword>
<evidence type="ECO:0000256" key="6">
    <source>
        <dbReference type="ARBA" id="ARBA00049972"/>
    </source>
</evidence>
<keyword evidence="2" id="KW-0031">Aminopeptidase</keyword>
<dbReference type="Pfam" id="PF00883">
    <property type="entry name" value="Peptidase_M17"/>
    <property type="match status" value="1"/>
</dbReference>
<dbReference type="GO" id="GO:0006508">
    <property type="term" value="P:proteolysis"/>
    <property type="evidence" value="ECO:0007669"/>
    <property type="project" value="UniProtKB-KW"/>
</dbReference>
<dbReference type="PANTHER" id="PTHR11963:SF23">
    <property type="entry name" value="CYTOSOL AMINOPEPTIDASE"/>
    <property type="match status" value="1"/>
</dbReference>
<evidence type="ECO:0000259" key="9">
    <source>
        <dbReference type="Pfam" id="PF00883"/>
    </source>
</evidence>
<dbReference type="CDD" id="cd00433">
    <property type="entry name" value="Peptidase_M17"/>
    <property type="match status" value="1"/>
</dbReference>
<evidence type="ECO:0000256" key="4">
    <source>
        <dbReference type="ARBA" id="ARBA00022801"/>
    </source>
</evidence>
<dbReference type="PRINTS" id="PR00481">
    <property type="entry name" value="LAMNOPPTDASE"/>
</dbReference>
<dbReference type="Gene3D" id="3.40.630.10">
    <property type="entry name" value="Zn peptidases"/>
    <property type="match status" value="1"/>
</dbReference>
<sequence length="459" mass="52124">MKGDKMSNLYQTKRDDNILLKAYYDANKNKEIKIDQLNYKTGKITEFLNKKEAYIFLDKNFKNYDQLVDLIDTKIVTKNRNYQIDLESFVNKDFPIESVLKAFYSRIIFYTYNYFNKKKEAPKKNQYTFLLKDNSHKELANKFELIANNRNLVRNLQVMPENFCNSEQLAQYIVNDFKNEKDLKVTVLNKKEIEKLNMGLIISVNKGSTHEPRVVIVEYNGDPNSKEKIVYVGKGITFDTGGMNTKGYHMEGMKYDMSGSVIVAYTVKTLAQLKAKKNVAAIMCITDNRQDGDASLPENVYESMSGITVEVTDTDAEGRLVLADGLYYGAKKLNATTLVDVATLTGAVLRALGTVYSGIYSTDEKNWKIFNQAATNAKEKVWRMPLHEDFHEPNTASIVADLNNYNNDEKSDCNTAAMFLKQFTNDVPYIHCDVAGTADLSGKPQGVLVDTLVEFALLK</sequence>
<dbReference type="GO" id="GO:0070006">
    <property type="term" value="F:metalloaminopeptidase activity"/>
    <property type="evidence" value="ECO:0007669"/>
    <property type="project" value="InterPro"/>
</dbReference>
<evidence type="ECO:0000313" key="11">
    <source>
        <dbReference type="Proteomes" id="UP000006810"/>
    </source>
</evidence>
<evidence type="ECO:0000256" key="8">
    <source>
        <dbReference type="ARBA" id="ARBA00050061"/>
    </source>
</evidence>
<dbReference type="GO" id="GO:0030145">
    <property type="term" value="F:manganese ion binding"/>
    <property type="evidence" value="ECO:0007669"/>
    <property type="project" value="InterPro"/>
</dbReference>
<evidence type="ECO:0000256" key="5">
    <source>
        <dbReference type="ARBA" id="ARBA00033172"/>
    </source>
</evidence>
<keyword evidence="11" id="KW-1185">Reference proteome</keyword>
<dbReference type="AlphaFoldDB" id="C4XEL8"/>
<evidence type="ECO:0000256" key="3">
    <source>
        <dbReference type="ARBA" id="ARBA00022670"/>
    </source>
</evidence>
<evidence type="ECO:0000313" key="10">
    <source>
        <dbReference type="EMBL" id="BAH69590.1"/>
    </source>
</evidence>
<dbReference type="InterPro" id="IPR011356">
    <property type="entry name" value="Leucine_aapep/pepB"/>
</dbReference>
<dbReference type="InterPro" id="IPR000819">
    <property type="entry name" value="Peptidase_M17_C"/>
</dbReference>
<dbReference type="PATRIC" id="fig|496833.3.peg.753"/>
<evidence type="ECO:0000256" key="7">
    <source>
        <dbReference type="ARBA" id="ARBA00050021"/>
    </source>
</evidence>
<dbReference type="HOGENOM" id="CLU_013734_6_3_14"/>
<feature type="domain" description="Cytosol aminopeptidase" evidence="9">
    <location>
        <begin position="151"/>
        <end position="452"/>
    </location>
</feature>
<name>C4XEL8_MYCFP</name>
<evidence type="ECO:0000256" key="1">
    <source>
        <dbReference type="ARBA" id="ARBA00009528"/>
    </source>
</evidence>